<feature type="domain" description="Glycine radical" evidence="12">
    <location>
        <begin position="1362"/>
        <end position="1486"/>
    </location>
</feature>
<dbReference type="GO" id="GO:0005829">
    <property type="term" value="C:cytosol"/>
    <property type="evidence" value="ECO:0007669"/>
    <property type="project" value="TreeGrafter"/>
</dbReference>
<dbReference type="PANTHER" id="PTHR30191:SF0">
    <property type="entry name" value="FORMATE ACETYLTRANSFERASE 1"/>
    <property type="match status" value="1"/>
</dbReference>
<comment type="similarity">
    <text evidence="2">Belongs to the glycyl radical enzyme (GRE) family. PFL subfamily.</text>
</comment>
<dbReference type="Pfam" id="PF01228">
    <property type="entry name" value="Gly_radical"/>
    <property type="match status" value="1"/>
</dbReference>
<dbReference type="PROSITE" id="PS51554">
    <property type="entry name" value="PFL"/>
    <property type="match status" value="1"/>
</dbReference>
<feature type="region of interest" description="Disordered" evidence="11">
    <location>
        <begin position="349"/>
        <end position="378"/>
    </location>
</feature>
<feature type="domain" description="PFL" evidence="13">
    <location>
        <begin position="736"/>
        <end position="1355"/>
    </location>
</feature>
<feature type="modified residue" description="Glycine radical" evidence="10">
    <location>
        <position position="1461"/>
    </location>
</feature>
<proteinExistence type="inferred from homology"/>
<evidence type="ECO:0000259" key="12">
    <source>
        <dbReference type="PROSITE" id="PS51149"/>
    </source>
</evidence>
<keyword evidence="7" id="KW-0119">Carbohydrate metabolism</keyword>
<dbReference type="Pfam" id="PF05971">
    <property type="entry name" value="Methyltransf_10"/>
    <property type="match status" value="2"/>
</dbReference>
<dbReference type="PROSITE" id="PS00850">
    <property type="entry name" value="GLY_RADICAL_1"/>
    <property type="match status" value="1"/>
</dbReference>
<dbReference type="GO" id="GO:0005975">
    <property type="term" value="P:carbohydrate metabolic process"/>
    <property type="evidence" value="ECO:0007669"/>
    <property type="project" value="InterPro"/>
</dbReference>
<evidence type="ECO:0000313" key="15">
    <source>
        <dbReference type="Proteomes" id="UP000001058"/>
    </source>
</evidence>
<evidence type="ECO:0000256" key="1">
    <source>
        <dbReference type="ARBA" id="ARBA00004496"/>
    </source>
</evidence>
<evidence type="ECO:0000256" key="2">
    <source>
        <dbReference type="ARBA" id="ARBA00008375"/>
    </source>
</evidence>
<keyword evidence="5" id="KW-0808">Transferase</keyword>
<dbReference type="InterPro" id="IPR001150">
    <property type="entry name" value="Gly_radical"/>
</dbReference>
<evidence type="ECO:0000259" key="13">
    <source>
        <dbReference type="PROSITE" id="PS51554"/>
    </source>
</evidence>
<dbReference type="KEGG" id="vcn:VOLCADRAFT_107982"/>
<evidence type="ECO:0000256" key="4">
    <source>
        <dbReference type="ARBA" id="ARBA00022490"/>
    </source>
</evidence>
<comment type="catalytic activity">
    <reaction evidence="9">
        <text>formate + acetyl-CoA = pyruvate + CoA</text>
        <dbReference type="Rhea" id="RHEA:11844"/>
        <dbReference type="ChEBI" id="CHEBI:15361"/>
        <dbReference type="ChEBI" id="CHEBI:15740"/>
        <dbReference type="ChEBI" id="CHEBI:57287"/>
        <dbReference type="ChEBI" id="CHEBI:57288"/>
        <dbReference type="EC" id="2.3.1.54"/>
    </reaction>
</comment>
<dbReference type="Pfam" id="PF02901">
    <property type="entry name" value="PFL-like"/>
    <property type="match status" value="2"/>
</dbReference>
<dbReference type="SUPFAM" id="SSF53335">
    <property type="entry name" value="S-adenosyl-L-methionine-dependent methyltransferases"/>
    <property type="match status" value="1"/>
</dbReference>
<dbReference type="Gene3D" id="3.40.50.150">
    <property type="entry name" value="Vaccinia Virus protein VP39"/>
    <property type="match status" value="2"/>
</dbReference>
<keyword evidence="6 10" id="KW-0556">Organic radical</keyword>
<keyword evidence="8" id="KW-0012">Acyltransferase</keyword>
<gene>
    <name evidence="14" type="ORF">VOLCADRAFT_107982</name>
</gene>
<dbReference type="GeneID" id="9623262"/>
<feature type="region of interest" description="Disordered" evidence="11">
    <location>
        <begin position="1346"/>
        <end position="1367"/>
    </location>
</feature>
<evidence type="ECO:0000256" key="10">
    <source>
        <dbReference type="PROSITE-ProRule" id="PRU00493"/>
    </source>
</evidence>
<dbReference type="InterPro" id="IPR010286">
    <property type="entry name" value="METTL16/RlmF"/>
</dbReference>
<evidence type="ECO:0000256" key="9">
    <source>
        <dbReference type="ARBA" id="ARBA00049029"/>
    </source>
</evidence>
<dbReference type="EC" id="2.3.1.54" evidence="3"/>
<feature type="compositionally biased region" description="Basic and acidic residues" evidence="11">
    <location>
        <begin position="669"/>
        <end position="683"/>
    </location>
</feature>
<dbReference type="STRING" id="3068.D8UHK4"/>
<accession>D8UHK4</accession>
<dbReference type="InterPro" id="IPR050244">
    <property type="entry name" value="Auton_GlycylRad_Cofactor"/>
</dbReference>
<evidence type="ECO:0000256" key="7">
    <source>
        <dbReference type="ARBA" id="ARBA00023277"/>
    </source>
</evidence>
<keyword evidence="4" id="KW-0963">Cytoplasm</keyword>
<dbReference type="PANTHER" id="PTHR30191">
    <property type="entry name" value="FORMATE ACETYLTRANSFERASE"/>
    <property type="match status" value="1"/>
</dbReference>
<dbReference type="PROSITE" id="PS51149">
    <property type="entry name" value="GLY_RADICAL_2"/>
    <property type="match status" value="1"/>
</dbReference>
<dbReference type="Proteomes" id="UP000001058">
    <property type="component" value="Unassembled WGS sequence"/>
</dbReference>
<dbReference type="eggNOG" id="KOG2912">
    <property type="taxonomic scope" value="Eukaryota"/>
</dbReference>
<dbReference type="InterPro" id="IPR005949">
    <property type="entry name" value="Form_AcTrfase"/>
</dbReference>
<dbReference type="InParanoid" id="D8UHK4"/>
<dbReference type="GO" id="GO:0008168">
    <property type="term" value="F:methyltransferase activity"/>
    <property type="evidence" value="ECO:0007669"/>
    <property type="project" value="InterPro"/>
</dbReference>
<protein>
    <recommendedName>
        <fullName evidence="3">formate C-acetyltransferase</fullName>
        <ecNumber evidence="3">2.3.1.54</ecNumber>
    </recommendedName>
</protein>
<dbReference type="NCBIfam" id="TIGR01255">
    <property type="entry name" value="pyr_form_ly_1"/>
    <property type="match status" value="1"/>
</dbReference>
<dbReference type="GO" id="GO:0008861">
    <property type="term" value="F:formate C-acetyltransferase activity"/>
    <property type="evidence" value="ECO:0007669"/>
    <property type="project" value="UniProtKB-EC"/>
</dbReference>
<evidence type="ECO:0000256" key="3">
    <source>
        <dbReference type="ARBA" id="ARBA00013214"/>
    </source>
</evidence>
<name>D8UHK4_VOLCA</name>
<dbReference type="EMBL" id="GL378407">
    <property type="protein sequence ID" value="EFJ40790.1"/>
    <property type="molecule type" value="Genomic_DNA"/>
</dbReference>
<reference evidence="14 15" key="1">
    <citation type="journal article" date="2010" name="Science">
        <title>Genomic analysis of organismal complexity in the multicellular green alga Volvox carteri.</title>
        <authorList>
            <person name="Prochnik S.E."/>
            <person name="Umen J."/>
            <person name="Nedelcu A.M."/>
            <person name="Hallmann A."/>
            <person name="Miller S.M."/>
            <person name="Nishii I."/>
            <person name="Ferris P."/>
            <person name="Kuo A."/>
            <person name="Mitros T."/>
            <person name="Fritz-Laylin L.K."/>
            <person name="Hellsten U."/>
            <person name="Chapman J."/>
            <person name="Simakov O."/>
            <person name="Rensing S.A."/>
            <person name="Terry A."/>
            <person name="Pangilinan J."/>
            <person name="Kapitonov V."/>
            <person name="Jurka J."/>
            <person name="Salamov A."/>
            <person name="Shapiro H."/>
            <person name="Schmutz J."/>
            <person name="Grimwood J."/>
            <person name="Lindquist E."/>
            <person name="Lucas S."/>
            <person name="Grigoriev I.V."/>
            <person name="Schmitt R."/>
            <person name="Kirk D."/>
            <person name="Rokhsar D.S."/>
        </authorList>
    </citation>
    <scope>NUCLEOTIDE SEQUENCE [LARGE SCALE GENOMIC DNA]</scope>
    <source>
        <strain evidence="15">f. Nagariensis / Eve</strain>
    </source>
</reference>
<keyword evidence="15" id="KW-1185">Reference proteome</keyword>
<dbReference type="InterPro" id="IPR019777">
    <property type="entry name" value="Form_AcTrfase_GR_CS"/>
</dbReference>
<organism evidence="15">
    <name type="scientific">Volvox carteri f. nagariensis</name>
    <dbReference type="NCBI Taxonomy" id="3068"/>
    <lineage>
        <taxon>Eukaryota</taxon>
        <taxon>Viridiplantae</taxon>
        <taxon>Chlorophyta</taxon>
        <taxon>core chlorophytes</taxon>
        <taxon>Chlorophyceae</taxon>
        <taxon>CS clade</taxon>
        <taxon>Chlamydomonadales</taxon>
        <taxon>Volvocaceae</taxon>
        <taxon>Volvox</taxon>
    </lineage>
</organism>
<dbReference type="Gene3D" id="3.20.70.20">
    <property type="match status" value="1"/>
</dbReference>
<sequence length="1486" mass="161521">MEATMEAELLTAVAEYRAQLASLEELLSADPGNQEAKEVFRAGGVYEQLQGALSYTLAALDEQQLQQQQQLQEMADAQFAEGAAASRAAGADEGPTTAILHGNGDVDGVAAAVGGAAAVAAAESDAVAEALALAGAAAASRPRGGAANNARMHPANLYHRQEPDFAALAEKYKELRPYVSTDAAGRAHLDTSSWAATRALTACLLRHDFGVRWWLPEGQLVPPVPNRANYIHWINDLLHLSAPPQPPQPPLSGCSGGGGGDGSDGACAVLRGLDIGCGANFIYCLLGAVLYGWKMVGVDVTQQIPVHPVQVAVRCCRQLIEDNPQVAALLEIRDLSYLHPDLQAPDAAALAGPVGPAGGGRRRKRGGSAAGGPDGAAHAAELQQQDYREDGGTGGDGTEAAEGGAVAMSGMDQEAGLPGDAASPTGKQQGILLPAFADDSETFAFTMCNPPFFESMQEAAQNPNTAFGGTAAEMVCPGGELAFVLQMLVESEELRDRVHWFSTMVGKKSTLKALRRELHCRHVTALRTTELAQGKTSRWAVAWSWQVDPNKASQPLRRLDVPTAVTAAAVEPHGAAATSTGPDAARLGRAPPVVAPSLAAAGMPLLPRRHVSFTVQQTGFLNSRNFLQEVKRLLQAEGCGYQQQLEVDAVAWTVSWPLQVGPFSAAAEGEERTAKRHREDAAEGGRSWASNIRAEMRVQSTYVGKEFGKRYHPAKHQVGVLKQQMSNWTFMRTSGSRLFFAPTRDHYELEPNLCACKRLDPRPRPAVDSGINVQKYVQENYKAYSGDSSFLAGPTERTKKLWSELEKLICLELEKGVLDVDPSKPSTIAGFPPGYIDKDLEQVVGLQTDKPLKRAIKPLGGINMVKAALESYGYQPDAEVEQVYTSVRKTHNAGVFDAYTDEMRAARKSGILTGLPDGYGRGRIIGDYRHKTDLKHNLLGVMDEEKIRLREEVNEQIRALMELKEMAQSYGFDISRPAQNSREAVQWLYFAYLGAVKEQDGAAMSLGRIDAFLDTYFERDLAAGTITEAEVQELVDHFVMKLRIVRQLRTPEYNALFAGDPTWVTCVLGGTDAAGKPMVTKTSFRMLNTLYNLGPAPEPNLTVLWNENLPQPFKDFCSKVSLDTSSIQYESDRLMSRLFGSDYSIACCVSAMRVGKDMQYFGARANLPKLMLYVLNQGRDEVTGAQAGPKFASVRVKDAPLDFEEVRAKLEDGMEWLASLYANTMNVIHYMHDKYDYERLQMALHDTYVRRLLAFGISGLSVVTDSLSAIKYAKVTPVYDEKGIMVDFVVDGTFPKYGNDDDRADEIAEWITSTFSKKLSSQHTYRNSIPTLSVLTITSNVVYGKKTGSTPDGRKKGEPFAPGANPLHGRDSHGALASLNSVAKLPYTSCLDGISNTFSLIPQVLGKGGEPERAANLSSILDGYFVTGGHHINVNVLNRAMLMDAVEHPEKYPNLTIRVSGYAVHFARLTREQQLEVIARTFHETM</sequence>
<evidence type="ECO:0000313" key="14">
    <source>
        <dbReference type="EMBL" id="EFJ40790.1"/>
    </source>
</evidence>
<comment type="subcellular location">
    <subcellularLocation>
        <location evidence="1">Cytoplasm</location>
    </subcellularLocation>
</comment>
<evidence type="ECO:0000256" key="8">
    <source>
        <dbReference type="ARBA" id="ARBA00023315"/>
    </source>
</evidence>
<feature type="region of interest" description="Disordered" evidence="11">
    <location>
        <begin position="667"/>
        <end position="686"/>
    </location>
</feature>
<evidence type="ECO:0000256" key="6">
    <source>
        <dbReference type="ARBA" id="ARBA00022818"/>
    </source>
</evidence>
<dbReference type="SUPFAM" id="SSF51998">
    <property type="entry name" value="PFL-like glycyl radical enzymes"/>
    <property type="match status" value="1"/>
</dbReference>
<dbReference type="OrthoDB" id="10256780at2759"/>
<evidence type="ECO:0000256" key="5">
    <source>
        <dbReference type="ARBA" id="ARBA00022679"/>
    </source>
</evidence>
<dbReference type="CDD" id="cd01678">
    <property type="entry name" value="PFL1"/>
    <property type="match status" value="1"/>
</dbReference>
<dbReference type="RefSeq" id="XP_002958165.1">
    <property type="nucleotide sequence ID" value="XM_002958119.1"/>
</dbReference>
<dbReference type="InterPro" id="IPR029063">
    <property type="entry name" value="SAM-dependent_MTases_sf"/>
</dbReference>
<evidence type="ECO:0000256" key="11">
    <source>
        <dbReference type="SAM" id="MobiDB-lite"/>
    </source>
</evidence>
<dbReference type="InterPro" id="IPR004184">
    <property type="entry name" value="PFL_dom"/>
</dbReference>